<evidence type="ECO:0000313" key="6">
    <source>
        <dbReference type="Proteomes" id="UP000263900"/>
    </source>
</evidence>
<dbReference type="AlphaFoldDB" id="A0A3B7NAR9"/>
<dbReference type="Pfam" id="PF01638">
    <property type="entry name" value="HxlR"/>
    <property type="match status" value="1"/>
</dbReference>
<protein>
    <submittedName>
        <fullName evidence="5">Transcriptional regulator</fullName>
    </submittedName>
</protein>
<evidence type="ECO:0000259" key="4">
    <source>
        <dbReference type="PROSITE" id="PS51118"/>
    </source>
</evidence>
<dbReference type="InterPro" id="IPR036390">
    <property type="entry name" value="WH_DNA-bd_sf"/>
</dbReference>
<organism evidence="5 6">
    <name type="scientific">Paraflavitalea soli</name>
    <dbReference type="NCBI Taxonomy" id="2315862"/>
    <lineage>
        <taxon>Bacteria</taxon>
        <taxon>Pseudomonadati</taxon>
        <taxon>Bacteroidota</taxon>
        <taxon>Chitinophagia</taxon>
        <taxon>Chitinophagales</taxon>
        <taxon>Chitinophagaceae</taxon>
        <taxon>Paraflavitalea</taxon>
    </lineage>
</organism>
<evidence type="ECO:0000256" key="2">
    <source>
        <dbReference type="ARBA" id="ARBA00023125"/>
    </source>
</evidence>
<gene>
    <name evidence="5" type="ORF">D3H65_30035</name>
</gene>
<proteinExistence type="predicted"/>
<dbReference type="Proteomes" id="UP000263900">
    <property type="component" value="Chromosome"/>
</dbReference>
<dbReference type="GO" id="GO:0003677">
    <property type="term" value="F:DNA binding"/>
    <property type="evidence" value="ECO:0007669"/>
    <property type="project" value="UniProtKB-KW"/>
</dbReference>
<dbReference type="OrthoDB" id="2619345at2"/>
<dbReference type="EMBL" id="CP032157">
    <property type="protein sequence ID" value="AXY78831.1"/>
    <property type="molecule type" value="Genomic_DNA"/>
</dbReference>
<accession>A0A3B7NAR9</accession>
<keyword evidence="3" id="KW-0804">Transcription</keyword>
<keyword evidence="6" id="KW-1185">Reference proteome</keyword>
<dbReference type="InterPro" id="IPR036388">
    <property type="entry name" value="WH-like_DNA-bd_sf"/>
</dbReference>
<feature type="domain" description="HTH hxlR-type" evidence="4">
    <location>
        <begin position="14"/>
        <end position="118"/>
    </location>
</feature>
<keyword evidence="2" id="KW-0238">DNA-binding</keyword>
<dbReference type="InterPro" id="IPR002577">
    <property type="entry name" value="HTH_HxlR"/>
</dbReference>
<sequence>MSTFEKELKNVKSCSSEFILAVNDTLNVLNGKWKLPIIGTLLFGKKRFREMERCIPNITARMLSKELKELELNGMVKRTVYDTIPVCIEYELTKSGKSLTLVLDSMAVWGLRHRKIAMTSEKA</sequence>
<keyword evidence="1" id="KW-0805">Transcription regulation</keyword>
<dbReference type="PROSITE" id="PS51118">
    <property type="entry name" value="HTH_HXLR"/>
    <property type="match status" value="1"/>
</dbReference>
<evidence type="ECO:0000256" key="3">
    <source>
        <dbReference type="ARBA" id="ARBA00023163"/>
    </source>
</evidence>
<dbReference type="SUPFAM" id="SSF46785">
    <property type="entry name" value="Winged helix' DNA-binding domain"/>
    <property type="match status" value="1"/>
</dbReference>
<evidence type="ECO:0000256" key="1">
    <source>
        <dbReference type="ARBA" id="ARBA00023015"/>
    </source>
</evidence>
<reference evidence="5 6" key="1">
    <citation type="submission" date="2018-09" db="EMBL/GenBank/DDBJ databases">
        <title>Genome sequencing of strain 6GH32-13.</title>
        <authorList>
            <person name="Weon H.-Y."/>
            <person name="Heo J."/>
            <person name="Kwon S.-W."/>
        </authorList>
    </citation>
    <scope>NUCLEOTIDE SEQUENCE [LARGE SCALE GENOMIC DNA]</scope>
    <source>
        <strain evidence="5 6">5GH32-13</strain>
    </source>
</reference>
<evidence type="ECO:0000313" key="5">
    <source>
        <dbReference type="EMBL" id="AXY78831.1"/>
    </source>
</evidence>
<dbReference type="PANTHER" id="PTHR33204">
    <property type="entry name" value="TRANSCRIPTIONAL REGULATOR, MARR FAMILY"/>
    <property type="match status" value="1"/>
</dbReference>
<dbReference type="Gene3D" id="1.10.10.10">
    <property type="entry name" value="Winged helix-like DNA-binding domain superfamily/Winged helix DNA-binding domain"/>
    <property type="match status" value="1"/>
</dbReference>
<dbReference type="KEGG" id="pseg:D3H65_30035"/>
<dbReference type="RefSeq" id="WP_119054707.1">
    <property type="nucleotide sequence ID" value="NZ_CP032157.1"/>
</dbReference>
<name>A0A3B7NAR9_9BACT</name>
<dbReference type="PANTHER" id="PTHR33204:SF29">
    <property type="entry name" value="TRANSCRIPTIONAL REGULATOR"/>
    <property type="match status" value="1"/>
</dbReference>